<sequence length="604" mass="69714">MNYGECACLALVNDEIRKQLPNNITNDTLKKRKKRSGKIYDLFVSIGKEKISGIRLFTASNISNLNQKNIDYIIIEVLKKEVKSYKKTEDFIRFLRNQDLELDNNDFKILEKQKITGWCFLMLNVDKLIQDGLQREPAEEIAEFINKIKGEEQAGSGVVEFWKKLLDVRIIFLIPQDMKRVELNALDSYFTIKDNQICLDKGVIIDSDGILYKNRECTDVQLPSILIDSFGGMLCLPDGVFFLGDKDNGSRLLIQNCYLQLIELIKKKRRRDGPASTGCMITGTPGIGKTYFGLYLLFYIRYNYPKAIIVWQYSENICYQFSPDGDVQEGDISLFRRTLKNPNNFLLIDAQDLTFKYKAYMILLISPKEIITLWDLQYKNKKNDEGEEFTLELVRELLDKWGPIPQSVLLKWDDKTYQKKYDNLISKSDLEKCVNSIDKSGMPTDTISGRLVHLDVNSNFTEFVYRFASSRVSDLMIQAYKTKTKIDVRNFVTSSHEHPMITGFRDNLFEDYAHLELQRGSSDELSRDDKNEDSSKKEIDMKKWKTKKSDAMLEDDKIGEASGSNMGSGQHNLKRSHDAVLVEDESGETSKKGNKKDMKKRKIK</sequence>
<feature type="region of interest" description="Disordered" evidence="1">
    <location>
        <begin position="520"/>
        <end position="604"/>
    </location>
</feature>
<keyword evidence="3" id="KW-1185">Reference proteome</keyword>
<feature type="compositionally biased region" description="Basic and acidic residues" evidence="1">
    <location>
        <begin position="520"/>
        <end position="559"/>
    </location>
</feature>
<evidence type="ECO:0000313" key="2">
    <source>
        <dbReference type="EMBL" id="CAG8499076.1"/>
    </source>
</evidence>
<dbReference type="Gene3D" id="1.10.150.50">
    <property type="entry name" value="Transcription Factor, Ets-1"/>
    <property type="match status" value="1"/>
</dbReference>
<dbReference type="AlphaFoldDB" id="A0A9N8ZKS6"/>
<dbReference type="InterPro" id="IPR052980">
    <property type="entry name" value="Crinkler_effector"/>
</dbReference>
<feature type="compositionally biased region" description="Basic residues" evidence="1">
    <location>
        <begin position="592"/>
        <end position="604"/>
    </location>
</feature>
<proteinExistence type="predicted"/>
<dbReference type="PANTHER" id="PTHR33129:SF1">
    <property type="entry name" value="ATP-BINDING PROTEIN"/>
    <property type="match status" value="1"/>
</dbReference>
<evidence type="ECO:0000256" key="1">
    <source>
        <dbReference type="SAM" id="MobiDB-lite"/>
    </source>
</evidence>
<evidence type="ECO:0000313" key="3">
    <source>
        <dbReference type="Proteomes" id="UP000789759"/>
    </source>
</evidence>
<protein>
    <submittedName>
        <fullName evidence="2">16870_t:CDS:1</fullName>
    </submittedName>
</protein>
<name>A0A9N8ZKS6_9GLOM</name>
<accession>A0A9N8ZKS6</accession>
<dbReference type="InterPro" id="IPR013761">
    <property type="entry name" value="SAM/pointed_sf"/>
</dbReference>
<dbReference type="Proteomes" id="UP000789759">
    <property type="component" value="Unassembled WGS sequence"/>
</dbReference>
<comment type="caution">
    <text evidence="2">The sequence shown here is derived from an EMBL/GenBank/DDBJ whole genome shotgun (WGS) entry which is preliminary data.</text>
</comment>
<reference evidence="2" key="1">
    <citation type="submission" date="2021-06" db="EMBL/GenBank/DDBJ databases">
        <authorList>
            <person name="Kallberg Y."/>
            <person name="Tangrot J."/>
            <person name="Rosling A."/>
        </authorList>
    </citation>
    <scope>NUCLEOTIDE SEQUENCE</scope>
    <source>
        <strain evidence="2">FL966</strain>
    </source>
</reference>
<dbReference type="EMBL" id="CAJVQA010001005">
    <property type="protein sequence ID" value="CAG8499076.1"/>
    <property type="molecule type" value="Genomic_DNA"/>
</dbReference>
<dbReference type="OrthoDB" id="2448891at2759"/>
<dbReference type="PANTHER" id="PTHR33129">
    <property type="entry name" value="PROTEIN KINASE DOMAIN-CONTAINING PROTEIN-RELATED"/>
    <property type="match status" value="1"/>
</dbReference>
<feature type="compositionally biased region" description="Polar residues" evidence="1">
    <location>
        <begin position="562"/>
        <end position="571"/>
    </location>
</feature>
<gene>
    <name evidence="2" type="ORF">CPELLU_LOCUS2360</name>
</gene>
<organism evidence="2 3">
    <name type="scientific">Cetraspora pellucida</name>
    <dbReference type="NCBI Taxonomy" id="1433469"/>
    <lineage>
        <taxon>Eukaryota</taxon>
        <taxon>Fungi</taxon>
        <taxon>Fungi incertae sedis</taxon>
        <taxon>Mucoromycota</taxon>
        <taxon>Glomeromycotina</taxon>
        <taxon>Glomeromycetes</taxon>
        <taxon>Diversisporales</taxon>
        <taxon>Gigasporaceae</taxon>
        <taxon>Cetraspora</taxon>
    </lineage>
</organism>